<dbReference type="EMBL" id="LAQI01000005">
    <property type="protein sequence ID" value="KKY28712.1"/>
    <property type="molecule type" value="Genomic_DNA"/>
</dbReference>
<gene>
    <name evidence="1" type="ORF">UCDDS831_g00097</name>
</gene>
<reference evidence="1 2" key="1">
    <citation type="submission" date="2015-03" db="EMBL/GenBank/DDBJ databases">
        <authorList>
            <person name="Morales-Cruz A."/>
            <person name="Amrine K.C."/>
            <person name="Cantu D."/>
        </authorList>
    </citation>
    <scope>NUCLEOTIDE SEQUENCE [LARGE SCALE GENOMIC DNA]</scope>
    <source>
        <strain evidence="1">DS831</strain>
    </source>
</reference>
<protein>
    <submittedName>
        <fullName evidence="1">Uncharacterized protein</fullName>
    </submittedName>
</protein>
<reference evidence="1 2" key="2">
    <citation type="submission" date="2015-05" db="EMBL/GenBank/DDBJ databases">
        <title>Distinctive expansion of gene families associated with plant cell wall degradation and secondary metabolism in the genomes of grapevine trunk pathogens.</title>
        <authorList>
            <person name="Lawrence D.P."/>
            <person name="Travadon R."/>
            <person name="Rolshausen P.E."/>
            <person name="Baumgartner K."/>
        </authorList>
    </citation>
    <scope>NUCLEOTIDE SEQUENCE [LARGE SCALE GENOMIC DNA]</scope>
    <source>
        <strain evidence="1">DS831</strain>
    </source>
</reference>
<proteinExistence type="predicted"/>
<evidence type="ECO:0000313" key="1">
    <source>
        <dbReference type="EMBL" id="KKY28712.1"/>
    </source>
</evidence>
<dbReference type="AlphaFoldDB" id="A0A0G2F1M8"/>
<dbReference type="Proteomes" id="UP000034182">
    <property type="component" value="Unassembled WGS sequence"/>
</dbReference>
<organism evidence="1 2">
    <name type="scientific">Diplodia seriata</name>
    <dbReference type="NCBI Taxonomy" id="420778"/>
    <lineage>
        <taxon>Eukaryota</taxon>
        <taxon>Fungi</taxon>
        <taxon>Dikarya</taxon>
        <taxon>Ascomycota</taxon>
        <taxon>Pezizomycotina</taxon>
        <taxon>Dothideomycetes</taxon>
        <taxon>Dothideomycetes incertae sedis</taxon>
        <taxon>Botryosphaeriales</taxon>
        <taxon>Botryosphaeriaceae</taxon>
        <taxon>Diplodia</taxon>
    </lineage>
</organism>
<accession>A0A0G2F1M8</accession>
<name>A0A0G2F1M8_9PEZI</name>
<comment type="caution">
    <text evidence="1">The sequence shown here is derived from an EMBL/GenBank/DDBJ whole genome shotgun (WGS) entry which is preliminary data.</text>
</comment>
<sequence length="87" mass="10066">MLVRQELRVEFEHIDNETEDLLEVGIFSKLNVCPLSVSRLPRSLVASVEDPRQERCDLALKSINVPSAMRKAAEKLEPHFRDLFLLY</sequence>
<evidence type="ECO:0000313" key="2">
    <source>
        <dbReference type="Proteomes" id="UP000034182"/>
    </source>
</evidence>